<dbReference type="GO" id="GO:0015833">
    <property type="term" value="P:peptide transport"/>
    <property type="evidence" value="ECO:0007669"/>
    <property type="project" value="InterPro"/>
</dbReference>
<keyword evidence="5" id="KW-0547">Nucleotide-binding</keyword>
<dbReference type="Proteomes" id="UP000824001">
    <property type="component" value="Unassembled WGS sequence"/>
</dbReference>
<dbReference type="SUPFAM" id="SSF52540">
    <property type="entry name" value="P-loop containing nucleoside triphosphate hydrolases"/>
    <property type="match status" value="1"/>
</dbReference>
<dbReference type="NCBIfam" id="TIGR01727">
    <property type="entry name" value="oligo_HPY"/>
    <property type="match status" value="1"/>
</dbReference>
<gene>
    <name evidence="9" type="ORF">IAC18_02890</name>
</gene>
<evidence type="ECO:0000256" key="5">
    <source>
        <dbReference type="ARBA" id="ARBA00022741"/>
    </source>
</evidence>
<dbReference type="PROSITE" id="PS50893">
    <property type="entry name" value="ABC_TRANSPORTER_2"/>
    <property type="match status" value="1"/>
</dbReference>
<dbReference type="GO" id="GO:0005886">
    <property type="term" value="C:plasma membrane"/>
    <property type="evidence" value="ECO:0007669"/>
    <property type="project" value="UniProtKB-SubCell"/>
</dbReference>
<reference evidence="9" key="1">
    <citation type="submission" date="2020-10" db="EMBL/GenBank/DDBJ databases">
        <authorList>
            <person name="Gilroy R."/>
        </authorList>
    </citation>
    <scope>NUCLEOTIDE SEQUENCE</scope>
    <source>
        <strain evidence="9">ChiHjej10B9-9673</strain>
    </source>
</reference>
<protein>
    <submittedName>
        <fullName evidence="9">ABC transporter ATP-binding protein</fullName>
    </submittedName>
</protein>
<keyword evidence="3" id="KW-0813">Transport</keyword>
<evidence type="ECO:0000313" key="10">
    <source>
        <dbReference type="Proteomes" id="UP000824001"/>
    </source>
</evidence>
<dbReference type="AlphaFoldDB" id="A0A9D1FD66"/>
<evidence type="ECO:0000256" key="3">
    <source>
        <dbReference type="ARBA" id="ARBA00022448"/>
    </source>
</evidence>
<evidence type="ECO:0000256" key="7">
    <source>
        <dbReference type="ARBA" id="ARBA00023136"/>
    </source>
</evidence>
<dbReference type="GO" id="GO:0005524">
    <property type="term" value="F:ATP binding"/>
    <property type="evidence" value="ECO:0007669"/>
    <property type="project" value="UniProtKB-KW"/>
</dbReference>
<evidence type="ECO:0000256" key="1">
    <source>
        <dbReference type="ARBA" id="ARBA00004202"/>
    </source>
</evidence>
<dbReference type="InterPro" id="IPR003593">
    <property type="entry name" value="AAA+_ATPase"/>
</dbReference>
<evidence type="ECO:0000256" key="6">
    <source>
        <dbReference type="ARBA" id="ARBA00022840"/>
    </source>
</evidence>
<evidence type="ECO:0000256" key="2">
    <source>
        <dbReference type="ARBA" id="ARBA00005417"/>
    </source>
</evidence>
<comment type="caution">
    <text evidence="9">The sequence shown here is derived from an EMBL/GenBank/DDBJ whole genome shotgun (WGS) entry which is preliminary data.</text>
</comment>
<evidence type="ECO:0000256" key="4">
    <source>
        <dbReference type="ARBA" id="ARBA00022475"/>
    </source>
</evidence>
<organism evidence="9 10">
    <name type="scientific">Candidatus Scatomorpha merdipullorum</name>
    <dbReference type="NCBI Taxonomy" id="2840927"/>
    <lineage>
        <taxon>Bacteria</taxon>
        <taxon>Bacillati</taxon>
        <taxon>Bacillota</taxon>
        <taxon>Clostridia</taxon>
        <taxon>Eubacteriales</taxon>
        <taxon>Candidatus Scatomorpha</taxon>
    </lineage>
</organism>
<dbReference type="InterPro" id="IPR027417">
    <property type="entry name" value="P-loop_NTPase"/>
</dbReference>
<feature type="domain" description="ABC transporter" evidence="8">
    <location>
        <begin position="6"/>
        <end position="257"/>
    </location>
</feature>
<accession>A0A9D1FD66</accession>
<dbReference type="FunFam" id="3.40.50.300:FF:000016">
    <property type="entry name" value="Oligopeptide ABC transporter ATP-binding component"/>
    <property type="match status" value="1"/>
</dbReference>
<comment type="subcellular location">
    <subcellularLocation>
        <location evidence="1">Cell membrane</location>
        <topology evidence="1">Peripheral membrane protein</topology>
    </subcellularLocation>
</comment>
<dbReference type="EMBL" id="DVJK01000079">
    <property type="protein sequence ID" value="HIS66491.1"/>
    <property type="molecule type" value="Genomic_DNA"/>
</dbReference>
<dbReference type="GO" id="GO:0016887">
    <property type="term" value="F:ATP hydrolysis activity"/>
    <property type="evidence" value="ECO:0007669"/>
    <property type="project" value="InterPro"/>
</dbReference>
<dbReference type="InterPro" id="IPR003439">
    <property type="entry name" value="ABC_transporter-like_ATP-bd"/>
</dbReference>
<name>A0A9D1FD66_9FIRM</name>
<dbReference type="InterPro" id="IPR050388">
    <property type="entry name" value="ABC_Ni/Peptide_Import"/>
</dbReference>
<keyword evidence="6 9" id="KW-0067">ATP-binding</keyword>
<dbReference type="Pfam" id="PF08352">
    <property type="entry name" value="oligo_HPY"/>
    <property type="match status" value="1"/>
</dbReference>
<evidence type="ECO:0000259" key="8">
    <source>
        <dbReference type="PROSITE" id="PS50893"/>
    </source>
</evidence>
<sequence length="323" mass="35723">MQDKLLEVTDLTTTFKLQSGSVVSPVDHASFFVRKGEVVGIVGESGCGKSMTATSIIRLIPPPGKITEGRVLFQGKDVVRMRSQELSALRGAHISTIFQDPLTFLNPVYTIGRQIGETVRLHLGVSKEEARKRTLEVLDMVKIPAPERVAKSYPFELSGGMRQRVLIAIAMCCNPELIIADEPTTALDVTVQAQILSLLTGLVREKNISMILITHDMGIVADVCDRLYVMYAGQIVESGTLDDIFYRPAHPYTKALLNSVLTIKERREVIASIPGVVPDIEHFPKDCRFGPRCQERCERCAGMEPGLEEVSPGHFAKCALYRR</sequence>
<reference evidence="9" key="2">
    <citation type="journal article" date="2021" name="PeerJ">
        <title>Extensive microbial diversity within the chicken gut microbiome revealed by metagenomics and culture.</title>
        <authorList>
            <person name="Gilroy R."/>
            <person name="Ravi A."/>
            <person name="Getino M."/>
            <person name="Pursley I."/>
            <person name="Horton D.L."/>
            <person name="Alikhan N.F."/>
            <person name="Baker D."/>
            <person name="Gharbi K."/>
            <person name="Hall N."/>
            <person name="Watson M."/>
            <person name="Adriaenssens E.M."/>
            <person name="Foster-Nyarko E."/>
            <person name="Jarju S."/>
            <person name="Secka A."/>
            <person name="Antonio M."/>
            <person name="Oren A."/>
            <person name="Chaudhuri R.R."/>
            <person name="La Ragione R."/>
            <person name="Hildebrand F."/>
            <person name="Pallen M.J."/>
        </authorList>
    </citation>
    <scope>NUCLEOTIDE SEQUENCE</scope>
    <source>
        <strain evidence="9">ChiHjej10B9-9673</strain>
    </source>
</reference>
<keyword evidence="4" id="KW-1003">Cell membrane</keyword>
<dbReference type="PANTHER" id="PTHR43297">
    <property type="entry name" value="OLIGOPEPTIDE TRANSPORT ATP-BINDING PROTEIN APPD"/>
    <property type="match status" value="1"/>
</dbReference>
<dbReference type="SMART" id="SM00382">
    <property type="entry name" value="AAA"/>
    <property type="match status" value="1"/>
</dbReference>
<dbReference type="CDD" id="cd03257">
    <property type="entry name" value="ABC_NikE_OppD_transporters"/>
    <property type="match status" value="1"/>
</dbReference>
<dbReference type="InterPro" id="IPR017871">
    <property type="entry name" value="ABC_transporter-like_CS"/>
</dbReference>
<dbReference type="Gene3D" id="3.40.50.300">
    <property type="entry name" value="P-loop containing nucleotide triphosphate hydrolases"/>
    <property type="match status" value="1"/>
</dbReference>
<dbReference type="InterPro" id="IPR013563">
    <property type="entry name" value="Oligopep_ABC_C"/>
</dbReference>
<keyword evidence="7" id="KW-0472">Membrane</keyword>
<comment type="similarity">
    <text evidence="2">Belongs to the ABC transporter superfamily.</text>
</comment>
<dbReference type="PANTHER" id="PTHR43297:SF2">
    <property type="entry name" value="DIPEPTIDE TRANSPORT ATP-BINDING PROTEIN DPPD"/>
    <property type="match status" value="1"/>
</dbReference>
<proteinExistence type="inferred from homology"/>
<dbReference type="Pfam" id="PF00005">
    <property type="entry name" value="ABC_tran"/>
    <property type="match status" value="1"/>
</dbReference>
<dbReference type="PROSITE" id="PS00211">
    <property type="entry name" value="ABC_TRANSPORTER_1"/>
    <property type="match status" value="1"/>
</dbReference>
<evidence type="ECO:0000313" key="9">
    <source>
        <dbReference type="EMBL" id="HIS66491.1"/>
    </source>
</evidence>